<proteinExistence type="predicted"/>
<dbReference type="EMBL" id="CP006019">
    <property type="protein sequence ID" value="AIF69546.1"/>
    <property type="molecule type" value="Genomic_DNA"/>
</dbReference>
<dbReference type="AlphaFoldDB" id="A0A075LTV2"/>
<dbReference type="STRING" id="1343739.PAP_05730"/>
<reference evidence="1 2" key="2">
    <citation type="journal article" date="2015" name="Genome Announc.">
        <title>Complete Genome Sequence of Hyperthermophilic Piezophilic Archaeon Palaeococcus pacificus DY20341T, Isolated from Deep-Sea Hydrothermal Sediments.</title>
        <authorList>
            <person name="Zeng X."/>
            <person name="Jebbar M."/>
            <person name="Shao Z."/>
        </authorList>
    </citation>
    <scope>NUCLEOTIDE SEQUENCE [LARGE SCALE GENOMIC DNA]</scope>
    <source>
        <strain evidence="1 2">DY20341</strain>
    </source>
</reference>
<keyword evidence="2" id="KW-1185">Reference proteome</keyword>
<dbReference type="KEGG" id="ppac:PAP_05730"/>
<dbReference type="GeneID" id="24842269"/>
<organism evidence="1 2">
    <name type="scientific">Palaeococcus pacificus DY20341</name>
    <dbReference type="NCBI Taxonomy" id="1343739"/>
    <lineage>
        <taxon>Archaea</taxon>
        <taxon>Methanobacteriati</taxon>
        <taxon>Methanobacteriota</taxon>
        <taxon>Thermococci</taxon>
        <taxon>Thermococcales</taxon>
        <taxon>Thermococcaceae</taxon>
        <taxon>Palaeococcus</taxon>
    </lineage>
</organism>
<dbReference type="eggNOG" id="arCOG03847">
    <property type="taxonomic scope" value="Archaea"/>
</dbReference>
<protein>
    <recommendedName>
        <fullName evidence="3">CRISPR-associated protein</fullName>
    </recommendedName>
</protein>
<gene>
    <name evidence="1" type="ORF">PAP_05730</name>
</gene>
<evidence type="ECO:0000313" key="2">
    <source>
        <dbReference type="Proteomes" id="UP000027981"/>
    </source>
</evidence>
<accession>A0A075LTV2</accession>
<name>A0A075LTV2_9EURY</name>
<dbReference type="Proteomes" id="UP000027981">
    <property type="component" value="Chromosome"/>
</dbReference>
<dbReference type="RefSeq" id="WP_048165091.1">
    <property type="nucleotide sequence ID" value="NZ_CP006019.1"/>
</dbReference>
<evidence type="ECO:0008006" key="3">
    <source>
        <dbReference type="Google" id="ProtNLM"/>
    </source>
</evidence>
<sequence>MKAYVTMLGRSTWAMINAYYAVVMHKKYHPDEIYIFLEDIYVDKLPKAVEALEIISEAFGFKPKISWKIIEEANFLEADKKIGELLRELKSRGCEIAVEITSGRKALVAGALIHGIPLKVDHVFYLAIRSMEFANRPYMMIPMQIQILKDFMEDKQ</sequence>
<reference evidence="2" key="1">
    <citation type="submission" date="2013-06" db="EMBL/GenBank/DDBJ databases">
        <title>Complete Genome Sequence of Hyperthermophilic Palaeococcus pacificus DY20341T, Isolated from a Deep-Sea Hydrothermal Sediments.</title>
        <authorList>
            <person name="Zeng X."/>
            <person name="Shao Z."/>
        </authorList>
    </citation>
    <scope>NUCLEOTIDE SEQUENCE [LARGE SCALE GENOMIC DNA]</scope>
    <source>
        <strain evidence="2">DY20341</strain>
    </source>
</reference>
<dbReference type="HOGENOM" id="CLU_1656978_0_0_2"/>
<evidence type="ECO:0000313" key="1">
    <source>
        <dbReference type="EMBL" id="AIF69546.1"/>
    </source>
</evidence>
<dbReference type="OrthoDB" id="105865at2157"/>